<feature type="region of interest" description="Disordered" evidence="1">
    <location>
        <begin position="197"/>
        <end position="224"/>
    </location>
</feature>
<dbReference type="GO" id="GO:0005886">
    <property type="term" value="C:plasma membrane"/>
    <property type="evidence" value="ECO:0007669"/>
    <property type="project" value="InterPro"/>
</dbReference>
<comment type="caution">
    <text evidence="3">The sequence shown here is derived from an EMBL/GenBank/DDBJ whole genome shotgun (WGS) entry which is preliminary data.</text>
</comment>
<dbReference type="PATRIC" id="fig|1515334.3.peg.1246"/>
<dbReference type="InterPro" id="IPR018764">
    <property type="entry name" value="RskA_C"/>
</dbReference>
<accession>A0A0B3S129</accession>
<evidence type="ECO:0000259" key="2">
    <source>
        <dbReference type="Pfam" id="PF10099"/>
    </source>
</evidence>
<dbReference type="PANTHER" id="PTHR37461:SF1">
    <property type="entry name" value="ANTI-SIGMA-K FACTOR RSKA"/>
    <property type="match status" value="1"/>
</dbReference>
<dbReference type="EMBL" id="JSUQ01000004">
    <property type="protein sequence ID" value="KHQ54017.1"/>
    <property type="molecule type" value="Genomic_DNA"/>
</dbReference>
<proteinExistence type="predicted"/>
<keyword evidence="4" id="KW-1185">Reference proteome</keyword>
<dbReference type="Pfam" id="PF10099">
    <property type="entry name" value="RskA_C"/>
    <property type="match status" value="1"/>
</dbReference>
<protein>
    <recommendedName>
        <fullName evidence="2">Anti-sigma K factor RskA C-terminal domain-containing protein</fullName>
    </recommendedName>
</protein>
<evidence type="ECO:0000256" key="1">
    <source>
        <dbReference type="SAM" id="MobiDB-lite"/>
    </source>
</evidence>
<evidence type="ECO:0000313" key="3">
    <source>
        <dbReference type="EMBL" id="KHQ54017.1"/>
    </source>
</evidence>
<dbReference type="AlphaFoldDB" id="A0A0B3S129"/>
<dbReference type="OrthoDB" id="9816387at2"/>
<dbReference type="GO" id="GO:0016989">
    <property type="term" value="F:sigma factor antagonist activity"/>
    <property type="evidence" value="ECO:0007669"/>
    <property type="project" value="TreeGrafter"/>
</dbReference>
<gene>
    <name evidence="3" type="ORF">OA50_01245</name>
</gene>
<dbReference type="Proteomes" id="UP000030960">
    <property type="component" value="Unassembled WGS sequence"/>
</dbReference>
<dbReference type="STRING" id="561184.SAMN05216376_101578"/>
<evidence type="ECO:0000313" key="4">
    <source>
        <dbReference type="Proteomes" id="UP000030960"/>
    </source>
</evidence>
<dbReference type="InterPro" id="IPR051474">
    <property type="entry name" value="Anti-sigma-K/W_factor"/>
</dbReference>
<organism evidence="3 4">
    <name type="scientific">Mameliella alba</name>
    <dbReference type="NCBI Taxonomy" id="561184"/>
    <lineage>
        <taxon>Bacteria</taxon>
        <taxon>Pseudomonadati</taxon>
        <taxon>Pseudomonadota</taxon>
        <taxon>Alphaproteobacteria</taxon>
        <taxon>Rhodobacterales</taxon>
        <taxon>Roseobacteraceae</taxon>
        <taxon>Mameliella</taxon>
    </lineage>
</organism>
<name>A0A0B3S129_9RHOB</name>
<reference evidence="3 4" key="1">
    <citation type="submission" date="2014-10" db="EMBL/GenBank/DDBJ databases">
        <title>Genome sequence of Ponticoccus sp. strain UMTAT08 isolated from clonal culture of toxic dinoflagellate Alexandrium tamiyavanichii.</title>
        <authorList>
            <person name="Gan H.Y."/>
            <person name="Muhd D.-D."/>
            <person name="Mohd Noor M.E."/>
            <person name="Yeong Y.S."/>
            <person name="Usup G."/>
        </authorList>
    </citation>
    <scope>NUCLEOTIDE SEQUENCE [LARGE SCALE GENOMIC DNA]</scope>
    <source>
        <strain evidence="3 4">UMTAT08</strain>
    </source>
</reference>
<feature type="domain" description="Anti-sigma K factor RskA C-terminal" evidence="2">
    <location>
        <begin position="113"/>
        <end position="215"/>
    </location>
</feature>
<sequence>MSSDLPEMPEDDDDLLAAEYVLRLLSADLEGVAARRVAEDPEFAARVHRWESRLADLAEELDEVRPSPRVRRALLASVGGAPESRARRWWLGAGLGAATLAALAYVAPLPFLTRGPDLGAELASADGALRFEAHVTGEDLVLSRLEGGPREGRALELWLIAADDPAPVSLGVLPDAEVTEIALTPAVAARMAGGTLAVSDEPPGGSPTGAPTGEVLAAAPLVEP</sequence>
<dbReference type="RefSeq" id="WP_043138698.1">
    <property type="nucleotide sequence ID" value="NZ_JSUQ01000004.1"/>
</dbReference>
<dbReference type="GO" id="GO:0006417">
    <property type="term" value="P:regulation of translation"/>
    <property type="evidence" value="ECO:0007669"/>
    <property type="project" value="TreeGrafter"/>
</dbReference>
<dbReference type="PANTHER" id="PTHR37461">
    <property type="entry name" value="ANTI-SIGMA-K FACTOR RSKA"/>
    <property type="match status" value="1"/>
</dbReference>